<evidence type="ECO:0000313" key="1">
    <source>
        <dbReference type="EMBL" id="APA90064.1"/>
    </source>
</evidence>
<sequence>MLTTVIDAYPLNRSKNHRAVHEKNSAKRLIANQRPHHLALAVKDLRGALPTPFAAFPTA</sequence>
<keyword evidence="1" id="KW-0614">Plasmid</keyword>
<protein>
    <submittedName>
        <fullName evidence="1">Uncharacterized protein</fullName>
    </submittedName>
</protein>
<proteinExistence type="predicted"/>
<reference evidence="1" key="1">
    <citation type="submission" date="2016-09" db="EMBL/GenBank/DDBJ databases">
        <title>The Complete Genome of Burkholderia sprentiae wsm5005.</title>
        <authorList>
            <person name="De Meyer S."/>
            <person name="Wang P."/>
            <person name="Terpolilli J."/>
        </authorList>
    </citation>
    <scope>NUCLEOTIDE SEQUENCE [LARGE SCALE GENOMIC DNA]</scope>
    <source>
        <strain evidence="1">WSM5005</strain>
        <plasmid evidence="1">pl1WSM5005</plasmid>
    </source>
</reference>
<name>A0A1I9YV22_9BURK</name>
<dbReference type="AlphaFoldDB" id="A0A1I9YV22"/>
<organism evidence="1">
    <name type="scientific">Paraburkholderia sprentiae WSM5005</name>
    <dbReference type="NCBI Taxonomy" id="754502"/>
    <lineage>
        <taxon>Bacteria</taxon>
        <taxon>Pseudomonadati</taxon>
        <taxon>Pseudomonadota</taxon>
        <taxon>Betaproteobacteria</taxon>
        <taxon>Burkholderiales</taxon>
        <taxon>Burkholderiaceae</taxon>
        <taxon>Paraburkholderia</taxon>
    </lineage>
</organism>
<dbReference type="EMBL" id="CP017563">
    <property type="protein sequence ID" value="APA90064.1"/>
    <property type="molecule type" value="Genomic_DNA"/>
</dbReference>
<geneLocation type="plasmid" evidence="1">
    <name>pl1WSM5005</name>
</geneLocation>
<accession>A0A1I9YV22</accession>
<gene>
    <name evidence="1" type="ORF">BJG93_32120</name>
</gene>